<feature type="domain" description="MOSC" evidence="1">
    <location>
        <begin position="20"/>
        <end position="152"/>
    </location>
</feature>
<proteinExistence type="predicted"/>
<dbReference type="InterPro" id="IPR052716">
    <property type="entry name" value="MOSC_domain"/>
</dbReference>
<dbReference type="RefSeq" id="WP_188843266.1">
    <property type="nucleotide sequence ID" value="NZ_BMOT01000012.1"/>
</dbReference>
<dbReference type="InterPro" id="IPR005302">
    <property type="entry name" value="MoCF_Sase_C"/>
</dbReference>
<evidence type="ECO:0000313" key="3">
    <source>
        <dbReference type="Proteomes" id="UP001203212"/>
    </source>
</evidence>
<keyword evidence="3" id="KW-1185">Reference proteome</keyword>
<reference evidence="2 3" key="1">
    <citation type="submission" date="2022-01" db="EMBL/GenBank/DDBJ databases">
        <title>Whole genome-based taxonomy of the Shewanellaceae.</title>
        <authorList>
            <person name="Martin-Rodriguez A.J."/>
        </authorList>
    </citation>
    <scope>NUCLEOTIDE SEQUENCE [LARGE SCALE GENOMIC DNA]</scope>
    <source>
        <strain evidence="2 3">JCM 17801</strain>
    </source>
</reference>
<gene>
    <name evidence="2" type="ORF">L2689_14690</name>
</gene>
<dbReference type="Gene3D" id="2.40.33.20">
    <property type="entry name" value="PK beta-barrel domain-like"/>
    <property type="match status" value="1"/>
</dbReference>
<dbReference type="PANTHER" id="PTHR36930:SF1">
    <property type="entry name" value="MOSC DOMAIN-CONTAINING PROTEIN"/>
    <property type="match status" value="1"/>
</dbReference>
<sequence length="154" mass="17016">MKSPNTDITLAGIAYKTAKRGVMNQVFCANVTVERGVENDIFGRPGKRQVTVMSKEQWQIACQQINSDLDWLTRRANLLVSGYQFSASDVGKVIQVGDDLQLVITGETDPCKKMELAYSGLEHALTPDWRGGVTCKVKRPGLIQQDDIVTITTL</sequence>
<dbReference type="EMBL" id="JAKILK010000010">
    <property type="protein sequence ID" value="MCL1118484.1"/>
    <property type="molecule type" value="Genomic_DNA"/>
</dbReference>
<comment type="caution">
    <text evidence="2">The sequence shown here is derived from an EMBL/GenBank/DDBJ whole genome shotgun (WGS) entry which is preliminary data.</text>
</comment>
<dbReference type="SUPFAM" id="SSF50800">
    <property type="entry name" value="PK beta-barrel domain-like"/>
    <property type="match status" value="1"/>
</dbReference>
<organism evidence="2 3">
    <name type="scientific">Shewanella aestuarii</name>
    <dbReference type="NCBI Taxonomy" id="1028752"/>
    <lineage>
        <taxon>Bacteria</taxon>
        <taxon>Pseudomonadati</taxon>
        <taxon>Pseudomonadota</taxon>
        <taxon>Gammaproteobacteria</taxon>
        <taxon>Alteromonadales</taxon>
        <taxon>Shewanellaceae</taxon>
        <taxon>Shewanella</taxon>
    </lineage>
</organism>
<accession>A0ABT0L461</accession>
<dbReference type="PANTHER" id="PTHR36930">
    <property type="entry name" value="METAL-SULFUR CLUSTER BIOSYNTHESIS PROTEINS YUAD-RELATED"/>
    <property type="match status" value="1"/>
</dbReference>
<dbReference type="InterPro" id="IPR011037">
    <property type="entry name" value="Pyrv_Knase-like_insert_dom_sf"/>
</dbReference>
<evidence type="ECO:0000313" key="2">
    <source>
        <dbReference type="EMBL" id="MCL1118484.1"/>
    </source>
</evidence>
<evidence type="ECO:0000259" key="1">
    <source>
        <dbReference type="PROSITE" id="PS51340"/>
    </source>
</evidence>
<dbReference type="PROSITE" id="PS51340">
    <property type="entry name" value="MOSC"/>
    <property type="match status" value="1"/>
</dbReference>
<protein>
    <submittedName>
        <fullName evidence="2">MOSC domain-containing protein</fullName>
    </submittedName>
</protein>
<dbReference type="Proteomes" id="UP001203212">
    <property type="component" value="Unassembled WGS sequence"/>
</dbReference>
<name>A0ABT0L461_9GAMM</name>
<dbReference type="Pfam" id="PF03473">
    <property type="entry name" value="MOSC"/>
    <property type="match status" value="1"/>
</dbReference>